<organism evidence="1 2">
    <name type="scientific">Umezawaea tangerina</name>
    <dbReference type="NCBI Taxonomy" id="84725"/>
    <lineage>
        <taxon>Bacteria</taxon>
        <taxon>Bacillati</taxon>
        <taxon>Actinomycetota</taxon>
        <taxon>Actinomycetes</taxon>
        <taxon>Pseudonocardiales</taxon>
        <taxon>Pseudonocardiaceae</taxon>
        <taxon>Umezawaea</taxon>
    </lineage>
</organism>
<proteinExistence type="predicted"/>
<keyword evidence="2" id="KW-1185">Reference proteome</keyword>
<dbReference type="EMBL" id="PVTF01000011">
    <property type="protein sequence ID" value="PRY36706.1"/>
    <property type="molecule type" value="Genomic_DNA"/>
</dbReference>
<comment type="caution">
    <text evidence="1">The sequence shown here is derived from an EMBL/GenBank/DDBJ whole genome shotgun (WGS) entry which is preliminary data.</text>
</comment>
<dbReference type="InterPro" id="IPR049709">
    <property type="entry name" value="IniB-like_N"/>
</dbReference>
<evidence type="ECO:0000313" key="2">
    <source>
        <dbReference type="Proteomes" id="UP000239494"/>
    </source>
</evidence>
<dbReference type="NCBIfam" id="NF038175">
    <property type="entry name" value="IniB_NTERM"/>
    <property type="match status" value="1"/>
</dbReference>
<evidence type="ECO:0000313" key="1">
    <source>
        <dbReference type="EMBL" id="PRY36706.1"/>
    </source>
</evidence>
<dbReference type="AlphaFoldDB" id="A0A2T0STG9"/>
<protein>
    <submittedName>
        <fullName evidence="1">Uncharacterized protein</fullName>
    </submittedName>
</protein>
<accession>A0A2T0STG9</accession>
<dbReference type="OrthoDB" id="3403955at2"/>
<dbReference type="Proteomes" id="UP000239494">
    <property type="component" value="Unassembled WGS sequence"/>
</dbReference>
<sequence length="256" mass="25389">MVTFETLQDFASHLLNDSQALSAFQADPEGVLQTAGLGDVSALDVQEILPLVLDHSPVQGLGGVFGSLSSDNALDVLDSGALGLPDTSALTGVTATAQQLTSQFSAVTDLGDGLDADVLGGSLDSVNDLTAHAKVTEVVHDITAQSQVTDLVGDLSSGADVLDTTHVTGTVQDITTGLGTGDVLGGDLSGLTGTVTDNALHLGDIAQAGDVLGGVGHVGDVTSALGGVSGIGDISHVADLGHLDVGDVLSDNAIAF</sequence>
<name>A0A2T0STG9_9PSEU</name>
<gene>
    <name evidence="1" type="ORF">CLV43_11178</name>
</gene>
<dbReference type="RefSeq" id="WP_106192097.1">
    <property type="nucleotide sequence ID" value="NZ_PVTF01000011.1"/>
</dbReference>
<reference evidence="1 2" key="1">
    <citation type="submission" date="2018-03" db="EMBL/GenBank/DDBJ databases">
        <title>Genomic Encyclopedia of Archaeal and Bacterial Type Strains, Phase II (KMG-II): from individual species to whole genera.</title>
        <authorList>
            <person name="Goeker M."/>
        </authorList>
    </citation>
    <scope>NUCLEOTIDE SEQUENCE [LARGE SCALE GENOMIC DNA]</scope>
    <source>
        <strain evidence="1 2">DSM 44720</strain>
    </source>
</reference>